<feature type="transmembrane region" description="Helical" evidence="1">
    <location>
        <begin position="282"/>
        <end position="308"/>
    </location>
</feature>
<name>A0A5D3CUZ8_CUCMM</name>
<dbReference type="EMBL" id="SSTD01009053">
    <property type="protein sequence ID" value="TYK14774.1"/>
    <property type="molecule type" value="Genomic_DNA"/>
</dbReference>
<proteinExistence type="predicted"/>
<protein>
    <submittedName>
        <fullName evidence="2">Uncharacterized protein</fullName>
    </submittedName>
</protein>
<sequence>MAPLLLLQGDELRKLAILVRNQEVDILGNLTFQSEQEQAKYLRNVGDNYHATLKLLDDADGIKQMFKDDETKSSIAHETYSYVEKAVNISLQAVRNYALRTNYLSKIGAHSKDIFEALKTLDPENVTNVARLAKEANQYNESMQQVMLNHQSPASRNFSKWLKESGTKFEDLVTRYQNKRGFSGLFKNLTDEEKLLVYNDIIVASGRGSVVADTLSTISGVAGILFLILATGVIVWDIFTSEHVLQTVTKDVMVTVATVGGAMVGQVVGAALPTLAGVEASALFLMATAVIGSVVGAFVVGAFVGWLVDHIFSSGGHYPHNTDNHTCYVAPLPDGEAIAREKACMSLEVCWAFRLDEKAYIRERHFQGLKVFWFSVLSKVSRDDEERLACALDLNWTHNSGTRQDARKACAAKLSARQPRACEGPPKTHEAHVACPLASLDYGAFLTTLLAIIKIWQDSTDCQSQRAEHTVVWPINFCP</sequence>
<accession>A0A5D3CUZ8</accession>
<dbReference type="AlphaFoldDB" id="A0A5D3CUZ8"/>
<keyword evidence="1" id="KW-0812">Transmembrane</keyword>
<evidence type="ECO:0000256" key="1">
    <source>
        <dbReference type="SAM" id="Phobius"/>
    </source>
</evidence>
<dbReference type="Proteomes" id="UP000321947">
    <property type="component" value="Unassembled WGS sequence"/>
</dbReference>
<reference evidence="2 3" key="1">
    <citation type="submission" date="2019-08" db="EMBL/GenBank/DDBJ databases">
        <title>Draft genome sequences of two oriental melons (Cucumis melo L. var makuwa).</title>
        <authorList>
            <person name="Kwon S.-Y."/>
        </authorList>
    </citation>
    <scope>NUCLEOTIDE SEQUENCE [LARGE SCALE GENOMIC DNA]</scope>
    <source>
        <strain evidence="3">cv. Chang Bougi</strain>
        <tissue evidence="2">Leaf</tissue>
    </source>
</reference>
<evidence type="ECO:0000313" key="2">
    <source>
        <dbReference type="EMBL" id="TYK14774.1"/>
    </source>
</evidence>
<gene>
    <name evidence="2" type="ORF">E5676_scaffold1610G00130</name>
</gene>
<organism evidence="2 3">
    <name type="scientific">Cucumis melo var. makuwa</name>
    <name type="common">Oriental melon</name>
    <dbReference type="NCBI Taxonomy" id="1194695"/>
    <lineage>
        <taxon>Eukaryota</taxon>
        <taxon>Viridiplantae</taxon>
        <taxon>Streptophyta</taxon>
        <taxon>Embryophyta</taxon>
        <taxon>Tracheophyta</taxon>
        <taxon>Spermatophyta</taxon>
        <taxon>Magnoliopsida</taxon>
        <taxon>eudicotyledons</taxon>
        <taxon>Gunneridae</taxon>
        <taxon>Pentapetalae</taxon>
        <taxon>rosids</taxon>
        <taxon>fabids</taxon>
        <taxon>Cucurbitales</taxon>
        <taxon>Cucurbitaceae</taxon>
        <taxon>Benincaseae</taxon>
        <taxon>Cucumis</taxon>
    </lineage>
</organism>
<keyword evidence="1" id="KW-1133">Transmembrane helix</keyword>
<feature type="transmembrane region" description="Helical" evidence="1">
    <location>
        <begin position="252"/>
        <end position="276"/>
    </location>
</feature>
<evidence type="ECO:0000313" key="3">
    <source>
        <dbReference type="Proteomes" id="UP000321947"/>
    </source>
</evidence>
<keyword evidence="1" id="KW-0472">Membrane</keyword>
<feature type="transmembrane region" description="Helical" evidence="1">
    <location>
        <begin position="218"/>
        <end position="240"/>
    </location>
</feature>
<comment type="caution">
    <text evidence="2">The sequence shown here is derived from an EMBL/GenBank/DDBJ whole genome shotgun (WGS) entry which is preliminary data.</text>
</comment>